<keyword evidence="3" id="KW-0050">Antiport</keyword>
<dbReference type="InterPro" id="IPR050222">
    <property type="entry name" value="MATE_MdtK"/>
</dbReference>
<dbReference type="NCBIfam" id="TIGR00797">
    <property type="entry name" value="matE"/>
    <property type="match status" value="1"/>
</dbReference>
<evidence type="ECO:0000256" key="9">
    <source>
        <dbReference type="ARBA" id="ARBA00031636"/>
    </source>
</evidence>
<accession>A0ABQ0DZV2</accession>
<comment type="caution">
    <text evidence="11">The sequence shown here is derived from an EMBL/GenBank/DDBJ whole genome shotgun (WGS) entry which is preliminary data.</text>
</comment>
<reference evidence="11 12" key="1">
    <citation type="journal article" date="2025" name="Int. J. Syst. Evol. Microbiol.">
        <title>Desulfovibrio falkowii sp. nov., Porphyromonas miyakawae sp. nov., Mediterraneibacter flintii sp. nov. and Owariibacterium komagatae gen. nov., sp. nov., isolated from human faeces.</title>
        <authorList>
            <person name="Hamaguchi T."/>
            <person name="Ohara M."/>
            <person name="Hisatomi A."/>
            <person name="Sekiguchi K."/>
            <person name="Takeda J.I."/>
            <person name="Ueyama J."/>
            <person name="Ito M."/>
            <person name="Nishiwaki H."/>
            <person name="Ogi T."/>
            <person name="Hirayama M."/>
            <person name="Ohkuma M."/>
            <person name="Sakamoto M."/>
            <person name="Ohno K."/>
        </authorList>
    </citation>
    <scope>NUCLEOTIDE SEQUENCE [LARGE SCALE GENOMIC DNA]</scope>
    <source>
        <strain evidence="11 12">13CB11C</strain>
    </source>
</reference>
<keyword evidence="5 10" id="KW-0812">Transmembrane</keyword>
<feature type="transmembrane region" description="Helical" evidence="10">
    <location>
        <begin position="262"/>
        <end position="283"/>
    </location>
</feature>
<dbReference type="InterPro" id="IPR048279">
    <property type="entry name" value="MdtK-like"/>
</dbReference>
<keyword evidence="2" id="KW-0813">Transport</keyword>
<feature type="transmembrane region" description="Helical" evidence="10">
    <location>
        <begin position="408"/>
        <end position="427"/>
    </location>
</feature>
<keyword evidence="4" id="KW-1003">Cell membrane</keyword>
<keyword evidence="6 10" id="KW-1133">Transmembrane helix</keyword>
<sequence length="436" mass="48345">MGLPIVIGQLSIILVAFMDNIMVGHHGNDELAAASFVNNFLNLFVVMGLGFSYGLTPMVAEAQHRGDCQRLAALLKGSFRINILVGVFFSAIALLLIPYLGWFNLPSSLLPIVLPYYYLQIVSFFVSMLFNSLKQFFDGMSETRWPMYVALLGNVINIIFNAFLIYGWGCFPEWGLFGAGVATLLGRVSMFVLLWIIFCRKRSMKAILRLYGSIKVDKHIYRRLFSLGTPISLQLGLETASFTFAVIAVGKLGSTALAAHQVAATVTTLGFMVYYGLGAATAIHISHYRSAHDYKGVRTAMRAAIRIGLLIASGVAIFILCTRSWLGCLFTSDKEIIAYTALALLPVVLYQFGDVLQILFANALRGMEYVRTLIPIAVLCHLVLAPLLIWLFAFVIVRNNPMEQLAAVWSAFPITLTLMGLLLRYSFYRLDALRKA</sequence>
<evidence type="ECO:0000313" key="12">
    <source>
        <dbReference type="Proteomes" id="UP001628220"/>
    </source>
</evidence>
<dbReference type="PANTHER" id="PTHR43298:SF2">
    <property type="entry name" value="FMN_FAD EXPORTER YEEO-RELATED"/>
    <property type="match status" value="1"/>
</dbReference>
<feature type="transmembrane region" description="Helical" evidence="10">
    <location>
        <begin position="303"/>
        <end position="325"/>
    </location>
</feature>
<feature type="transmembrane region" description="Helical" evidence="10">
    <location>
        <begin position="81"/>
        <end position="102"/>
    </location>
</feature>
<name>A0ABQ0DZV2_9PORP</name>
<gene>
    <name evidence="11" type="ORF">Tsumi_00380</name>
</gene>
<feature type="transmembrane region" description="Helical" evidence="10">
    <location>
        <begin position="337"/>
        <end position="361"/>
    </location>
</feature>
<dbReference type="PANTHER" id="PTHR43298">
    <property type="entry name" value="MULTIDRUG RESISTANCE PROTEIN NORM-RELATED"/>
    <property type="match status" value="1"/>
</dbReference>
<evidence type="ECO:0000256" key="1">
    <source>
        <dbReference type="ARBA" id="ARBA00004651"/>
    </source>
</evidence>
<feature type="transmembrane region" description="Helical" evidence="10">
    <location>
        <begin position="40"/>
        <end position="60"/>
    </location>
</feature>
<keyword evidence="12" id="KW-1185">Reference proteome</keyword>
<feature type="transmembrane region" description="Helical" evidence="10">
    <location>
        <begin position="114"/>
        <end position="133"/>
    </location>
</feature>
<evidence type="ECO:0000256" key="5">
    <source>
        <dbReference type="ARBA" id="ARBA00022692"/>
    </source>
</evidence>
<feature type="transmembrane region" description="Helical" evidence="10">
    <location>
        <begin position="224"/>
        <end position="250"/>
    </location>
</feature>
<dbReference type="Pfam" id="PF01554">
    <property type="entry name" value="MatE"/>
    <property type="match status" value="2"/>
</dbReference>
<evidence type="ECO:0000256" key="6">
    <source>
        <dbReference type="ARBA" id="ARBA00022989"/>
    </source>
</evidence>
<dbReference type="EMBL" id="BAAFSF010000001">
    <property type="protein sequence ID" value="GAB1250934.1"/>
    <property type="molecule type" value="Genomic_DNA"/>
</dbReference>
<evidence type="ECO:0000256" key="7">
    <source>
        <dbReference type="ARBA" id="ARBA00023065"/>
    </source>
</evidence>
<evidence type="ECO:0000313" key="11">
    <source>
        <dbReference type="EMBL" id="GAB1250934.1"/>
    </source>
</evidence>
<evidence type="ECO:0000256" key="10">
    <source>
        <dbReference type="SAM" id="Phobius"/>
    </source>
</evidence>
<keyword evidence="7" id="KW-0406">Ion transport</keyword>
<keyword evidence="8 10" id="KW-0472">Membrane</keyword>
<feature type="transmembrane region" description="Helical" evidence="10">
    <location>
        <begin position="373"/>
        <end position="396"/>
    </location>
</feature>
<dbReference type="PIRSF" id="PIRSF006603">
    <property type="entry name" value="DinF"/>
    <property type="match status" value="1"/>
</dbReference>
<organism evidence="11 12">
    <name type="scientific">Porphyromonas miyakawae</name>
    <dbReference type="NCBI Taxonomy" id="3137470"/>
    <lineage>
        <taxon>Bacteria</taxon>
        <taxon>Pseudomonadati</taxon>
        <taxon>Bacteroidota</taxon>
        <taxon>Bacteroidia</taxon>
        <taxon>Bacteroidales</taxon>
        <taxon>Porphyromonadaceae</taxon>
        <taxon>Porphyromonas</taxon>
    </lineage>
</organism>
<evidence type="ECO:0000256" key="3">
    <source>
        <dbReference type="ARBA" id="ARBA00022449"/>
    </source>
</evidence>
<evidence type="ECO:0000256" key="4">
    <source>
        <dbReference type="ARBA" id="ARBA00022475"/>
    </source>
</evidence>
<protein>
    <recommendedName>
        <fullName evidence="9">Multidrug-efflux transporter</fullName>
    </recommendedName>
</protein>
<feature type="transmembrane region" description="Helical" evidence="10">
    <location>
        <begin position="174"/>
        <end position="199"/>
    </location>
</feature>
<dbReference type="Proteomes" id="UP001628220">
    <property type="component" value="Unassembled WGS sequence"/>
</dbReference>
<evidence type="ECO:0000256" key="8">
    <source>
        <dbReference type="ARBA" id="ARBA00023136"/>
    </source>
</evidence>
<evidence type="ECO:0000256" key="2">
    <source>
        <dbReference type="ARBA" id="ARBA00022448"/>
    </source>
</evidence>
<dbReference type="InterPro" id="IPR002528">
    <property type="entry name" value="MATE_fam"/>
</dbReference>
<comment type="subcellular location">
    <subcellularLocation>
        <location evidence="1">Cell membrane</location>
        <topology evidence="1">Multi-pass membrane protein</topology>
    </subcellularLocation>
</comment>
<feature type="transmembrane region" description="Helical" evidence="10">
    <location>
        <begin position="145"/>
        <end position="168"/>
    </location>
</feature>
<proteinExistence type="predicted"/>